<comment type="caution">
    <text evidence="1">The sequence shown here is derived from an EMBL/GenBank/DDBJ whole genome shotgun (WGS) entry which is preliminary data.</text>
</comment>
<keyword evidence="2" id="KW-1185">Reference proteome</keyword>
<evidence type="ECO:0000313" key="1">
    <source>
        <dbReference type="EMBL" id="TPN86169.1"/>
    </source>
</evidence>
<dbReference type="OrthoDB" id="1160493at2"/>
<dbReference type="Proteomes" id="UP000315540">
    <property type="component" value="Unassembled WGS sequence"/>
</dbReference>
<dbReference type="EMBL" id="VFWZ01000003">
    <property type="protein sequence ID" value="TPN86169.1"/>
    <property type="molecule type" value="Genomic_DNA"/>
</dbReference>
<evidence type="ECO:0008006" key="3">
    <source>
        <dbReference type="Google" id="ProtNLM"/>
    </source>
</evidence>
<evidence type="ECO:0000313" key="2">
    <source>
        <dbReference type="Proteomes" id="UP000315540"/>
    </source>
</evidence>
<organism evidence="1 2">
    <name type="scientific">Aquimarina algicola</name>
    <dbReference type="NCBI Taxonomy" id="2589995"/>
    <lineage>
        <taxon>Bacteria</taxon>
        <taxon>Pseudomonadati</taxon>
        <taxon>Bacteroidota</taxon>
        <taxon>Flavobacteriia</taxon>
        <taxon>Flavobacteriales</taxon>
        <taxon>Flavobacteriaceae</taxon>
        <taxon>Aquimarina</taxon>
    </lineage>
</organism>
<accession>A0A504JH59</accession>
<reference evidence="1 2" key="1">
    <citation type="submission" date="2019-06" db="EMBL/GenBank/DDBJ databases">
        <authorList>
            <person name="Meng X."/>
        </authorList>
    </citation>
    <scope>NUCLEOTIDE SEQUENCE [LARGE SCALE GENOMIC DNA]</scope>
    <source>
        <strain evidence="1 2">M625</strain>
    </source>
</reference>
<dbReference type="AlphaFoldDB" id="A0A504JH59"/>
<dbReference type="RefSeq" id="WP_140593556.1">
    <property type="nucleotide sequence ID" value="NZ_VFWZ01000003.1"/>
</dbReference>
<name>A0A504JH59_9FLAO</name>
<proteinExistence type="predicted"/>
<protein>
    <recommendedName>
        <fullName evidence="3">Alpha-ketoglutarate decarboxylase</fullName>
    </recommendedName>
</protein>
<gene>
    <name evidence="1" type="ORF">FHK87_12930</name>
</gene>
<sequence>MKVSFLQSRKIFLLVFLIIISLHNTIAQENNFWSNVRFGGNLGIGFSDDTFNAVAAPAAIYSFNDQFSAGLGLIFGYSTFENDRLNEERTSTNYGASVITLFNPFEGLQLSAEFEQMGVSRSIEINNEKFNDDYWYPALFLGGAYRVGFVSLGIKYDVLYDDDKSIYGSAYVPFVRVFF</sequence>